<comment type="caution">
    <text evidence="1">The sequence shown here is derived from an EMBL/GenBank/DDBJ whole genome shotgun (WGS) entry which is preliminary data.</text>
</comment>
<reference evidence="1 2" key="1">
    <citation type="submission" date="2019-03" db="EMBL/GenBank/DDBJ databases">
        <title>Genomic Encyclopedia of Archaeal and Bacterial Type Strains, Phase II (KMG-II): from individual species to whole genera.</title>
        <authorList>
            <person name="Goeker M."/>
        </authorList>
    </citation>
    <scope>NUCLEOTIDE SEQUENCE [LARGE SCALE GENOMIC DNA]</scope>
    <source>
        <strain evidence="1 2">DSM 19035</strain>
    </source>
</reference>
<dbReference type="RefSeq" id="WP_133577195.1">
    <property type="nucleotide sequence ID" value="NZ_SNYC01000005.1"/>
</dbReference>
<proteinExistence type="predicted"/>
<dbReference type="OrthoDB" id="799469at2"/>
<dbReference type="AlphaFoldDB" id="A0A4R6STR5"/>
<evidence type="ECO:0000313" key="2">
    <source>
        <dbReference type="Proteomes" id="UP000295620"/>
    </source>
</evidence>
<sequence>MIKTSTSVNPLNYAHSGLDIPGTNELEKKDVQFYDSLRPHLDQLAKDPSDDVIAKILAYSSINR</sequence>
<accession>A0A4R6STR5</accession>
<name>A0A4R6STR5_9SPHI</name>
<dbReference type="Proteomes" id="UP000295620">
    <property type="component" value="Unassembled WGS sequence"/>
</dbReference>
<dbReference type="EMBL" id="SNYC01000005">
    <property type="protein sequence ID" value="TDQ08855.1"/>
    <property type="molecule type" value="Genomic_DNA"/>
</dbReference>
<keyword evidence="2" id="KW-1185">Reference proteome</keyword>
<gene>
    <name evidence="1" type="ORF">ATK78_3374</name>
</gene>
<evidence type="ECO:0000313" key="1">
    <source>
        <dbReference type="EMBL" id="TDQ08855.1"/>
    </source>
</evidence>
<organism evidence="1 2">
    <name type="scientific">Pedobacter metabolipauper</name>
    <dbReference type="NCBI Taxonomy" id="425513"/>
    <lineage>
        <taxon>Bacteria</taxon>
        <taxon>Pseudomonadati</taxon>
        <taxon>Bacteroidota</taxon>
        <taxon>Sphingobacteriia</taxon>
        <taxon>Sphingobacteriales</taxon>
        <taxon>Sphingobacteriaceae</taxon>
        <taxon>Pedobacter</taxon>
    </lineage>
</organism>
<protein>
    <submittedName>
        <fullName evidence="1">Uncharacterized protein</fullName>
    </submittedName>
</protein>